<gene>
    <name evidence="1" type="ORF">L6164_013151</name>
</gene>
<reference evidence="1 2" key="1">
    <citation type="journal article" date="2022" name="DNA Res.">
        <title>Chromosomal-level genome assembly of the orchid tree Bauhinia variegata (Leguminosae; Cercidoideae) supports the allotetraploid origin hypothesis of Bauhinia.</title>
        <authorList>
            <person name="Zhong Y."/>
            <person name="Chen Y."/>
            <person name="Zheng D."/>
            <person name="Pang J."/>
            <person name="Liu Y."/>
            <person name="Luo S."/>
            <person name="Meng S."/>
            <person name="Qian L."/>
            <person name="Wei D."/>
            <person name="Dai S."/>
            <person name="Zhou R."/>
        </authorList>
    </citation>
    <scope>NUCLEOTIDE SEQUENCE [LARGE SCALE GENOMIC DNA]</scope>
    <source>
        <strain evidence="1">BV-YZ2020</strain>
    </source>
</reference>
<protein>
    <submittedName>
        <fullName evidence="1">Uncharacterized protein</fullName>
    </submittedName>
</protein>
<sequence>MHLQQLKRTLTYFKHTLNFGLPLKRPCHLCLQAYSDADWGGNLDDRTSTSTYVIFLGGNPVSWMSKRQCTVARSSTEAEYRSVANTTAEVMWLSNLLQELGISRSVPHLYCDNIEATYLCSNPVFHSRMKHIALDYHFVRQLVQQGQLLISHISTKDQLADGLTKPLGRCRFTQLRDKLGVAYGNPILRGRNR</sequence>
<dbReference type="Proteomes" id="UP000828941">
    <property type="component" value="Chromosome 5"/>
</dbReference>
<evidence type="ECO:0000313" key="1">
    <source>
        <dbReference type="EMBL" id="KAI4346069.1"/>
    </source>
</evidence>
<evidence type="ECO:0000313" key="2">
    <source>
        <dbReference type="Proteomes" id="UP000828941"/>
    </source>
</evidence>
<dbReference type="EMBL" id="CM039430">
    <property type="protein sequence ID" value="KAI4346069.1"/>
    <property type="molecule type" value="Genomic_DNA"/>
</dbReference>
<accession>A0ACB9PDP9</accession>
<name>A0ACB9PDP9_BAUVA</name>
<organism evidence="1 2">
    <name type="scientific">Bauhinia variegata</name>
    <name type="common">Purple orchid tree</name>
    <name type="synonym">Phanera variegata</name>
    <dbReference type="NCBI Taxonomy" id="167791"/>
    <lineage>
        <taxon>Eukaryota</taxon>
        <taxon>Viridiplantae</taxon>
        <taxon>Streptophyta</taxon>
        <taxon>Embryophyta</taxon>
        <taxon>Tracheophyta</taxon>
        <taxon>Spermatophyta</taxon>
        <taxon>Magnoliopsida</taxon>
        <taxon>eudicotyledons</taxon>
        <taxon>Gunneridae</taxon>
        <taxon>Pentapetalae</taxon>
        <taxon>rosids</taxon>
        <taxon>fabids</taxon>
        <taxon>Fabales</taxon>
        <taxon>Fabaceae</taxon>
        <taxon>Cercidoideae</taxon>
        <taxon>Cercideae</taxon>
        <taxon>Bauhiniinae</taxon>
        <taxon>Bauhinia</taxon>
    </lineage>
</organism>
<comment type="caution">
    <text evidence="1">The sequence shown here is derived from an EMBL/GenBank/DDBJ whole genome shotgun (WGS) entry which is preliminary data.</text>
</comment>
<proteinExistence type="predicted"/>
<keyword evidence="2" id="KW-1185">Reference proteome</keyword>